<dbReference type="Gene3D" id="3.40.190.10">
    <property type="entry name" value="Periplasmic binding protein-like II"/>
    <property type="match status" value="2"/>
</dbReference>
<feature type="domain" description="HTH lysR-type" evidence="5">
    <location>
        <begin position="3"/>
        <end position="60"/>
    </location>
</feature>
<dbReference type="PROSITE" id="PS50931">
    <property type="entry name" value="HTH_LYSR"/>
    <property type="match status" value="1"/>
</dbReference>
<protein>
    <submittedName>
        <fullName evidence="6">LysR family transcriptional regulator</fullName>
    </submittedName>
</protein>
<keyword evidence="3" id="KW-0238">DNA-binding</keyword>
<dbReference type="Pfam" id="PF00126">
    <property type="entry name" value="HTH_1"/>
    <property type="match status" value="1"/>
</dbReference>
<dbReference type="InterPro" id="IPR005119">
    <property type="entry name" value="LysR_subst-bd"/>
</dbReference>
<organism evidence="6 7">
    <name type="scientific">Ferrimonas lipolytica</name>
    <dbReference type="NCBI Taxonomy" id="2724191"/>
    <lineage>
        <taxon>Bacteria</taxon>
        <taxon>Pseudomonadati</taxon>
        <taxon>Pseudomonadota</taxon>
        <taxon>Gammaproteobacteria</taxon>
        <taxon>Alteromonadales</taxon>
        <taxon>Ferrimonadaceae</taxon>
        <taxon>Ferrimonas</taxon>
    </lineage>
</organism>
<dbReference type="SUPFAM" id="SSF46785">
    <property type="entry name" value="Winged helix' DNA-binding domain"/>
    <property type="match status" value="1"/>
</dbReference>
<dbReference type="AlphaFoldDB" id="A0A6H1UI12"/>
<keyword evidence="2" id="KW-0805">Transcription regulation</keyword>
<dbReference type="InterPro" id="IPR000847">
    <property type="entry name" value="LysR_HTH_N"/>
</dbReference>
<accession>A0A6H1UI12</accession>
<reference evidence="6 7" key="1">
    <citation type="submission" date="2020-04" db="EMBL/GenBank/DDBJ databases">
        <title>Ferrimonas sp. S7 isolated from sea water.</title>
        <authorList>
            <person name="Bae S.S."/>
            <person name="Baek K."/>
        </authorList>
    </citation>
    <scope>NUCLEOTIDE SEQUENCE [LARGE SCALE GENOMIC DNA]</scope>
    <source>
        <strain evidence="6 7">S7</strain>
    </source>
</reference>
<dbReference type="KEGG" id="fes:HER31_16025"/>
<dbReference type="SUPFAM" id="SSF53850">
    <property type="entry name" value="Periplasmic binding protein-like II"/>
    <property type="match status" value="1"/>
</dbReference>
<dbReference type="Gene3D" id="1.10.10.10">
    <property type="entry name" value="Winged helix-like DNA-binding domain superfamily/Winged helix DNA-binding domain"/>
    <property type="match status" value="1"/>
</dbReference>
<evidence type="ECO:0000313" key="7">
    <source>
        <dbReference type="Proteomes" id="UP000501602"/>
    </source>
</evidence>
<evidence type="ECO:0000256" key="2">
    <source>
        <dbReference type="ARBA" id="ARBA00023015"/>
    </source>
</evidence>
<dbReference type="Pfam" id="PF03466">
    <property type="entry name" value="LysR_substrate"/>
    <property type="match status" value="1"/>
</dbReference>
<sequence length="301" mass="34507">MRFSLKQLSIFEAVARTGSVSLAAEELAQSQSAASMALAQLERMLGHPLFERQNKRMALTAWGNWLRPKARKILLDIGQIESGFAQQEIISGEINVGVSQTAAEHLFPEVIRDLDRDFPALKINMGVQNTDQVIEGVRSFQYDFGIIEGRCDDNQIQQEIWCYDHLAIVASSNHPYARFKQVSYAQLERAQWVLRERGSGIRSSFESALHGHIEDLDVWREYEQVRVLKKLVAEGLYLSCLPYFDIRDCVKSGELIELNVPELNMKRPLTFIWRRDSQVNPLRECITLQARRLAKELQENS</sequence>
<dbReference type="InterPro" id="IPR036390">
    <property type="entry name" value="WH_DNA-bd_sf"/>
</dbReference>
<name>A0A6H1UI12_9GAMM</name>
<dbReference type="PRINTS" id="PR00039">
    <property type="entry name" value="HTHLYSR"/>
</dbReference>
<comment type="similarity">
    <text evidence="1">Belongs to the LysR transcriptional regulatory family.</text>
</comment>
<evidence type="ECO:0000259" key="5">
    <source>
        <dbReference type="PROSITE" id="PS50931"/>
    </source>
</evidence>
<dbReference type="PANTHER" id="PTHR30126:SF94">
    <property type="entry name" value="LYSR FAMILY TRANSCRIPTIONAL REGULATOR"/>
    <property type="match status" value="1"/>
</dbReference>
<keyword evidence="7" id="KW-1185">Reference proteome</keyword>
<gene>
    <name evidence="6" type="ORF">HER31_16025</name>
</gene>
<evidence type="ECO:0000256" key="3">
    <source>
        <dbReference type="ARBA" id="ARBA00023125"/>
    </source>
</evidence>
<evidence type="ECO:0000313" key="6">
    <source>
        <dbReference type="EMBL" id="QIZ78269.1"/>
    </source>
</evidence>
<dbReference type="Proteomes" id="UP000501602">
    <property type="component" value="Chromosome"/>
</dbReference>
<evidence type="ECO:0000256" key="4">
    <source>
        <dbReference type="ARBA" id="ARBA00023163"/>
    </source>
</evidence>
<proteinExistence type="inferred from homology"/>
<dbReference type="PANTHER" id="PTHR30126">
    <property type="entry name" value="HTH-TYPE TRANSCRIPTIONAL REGULATOR"/>
    <property type="match status" value="1"/>
</dbReference>
<keyword evidence="4" id="KW-0804">Transcription</keyword>
<dbReference type="EMBL" id="CP051180">
    <property type="protein sequence ID" value="QIZ78269.1"/>
    <property type="molecule type" value="Genomic_DNA"/>
</dbReference>
<dbReference type="FunFam" id="1.10.10.10:FF:000001">
    <property type="entry name" value="LysR family transcriptional regulator"/>
    <property type="match status" value="1"/>
</dbReference>
<dbReference type="GO" id="GO:0000976">
    <property type="term" value="F:transcription cis-regulatory region binding"/>
    <property type="evidence" value="ECO:0007669"/>
    <property type="project" value="TreeGrafter"/>
</dbReference>
<dbReference type="RefSeq" id="WP_168662071.1">
    <property type="nucleotide sequence ID" value="NZ_CP051180.1"/>
</dbReference>
<dbReference type="InterPro" id="IPR036388">
    <property type="entry name" value="WH-like_DNA-bd_sf"/>
</dbReference>
<dbReference type="GO" id="GO:0003700">
    <property type="term" value="F:DNA-binding transcription factor activity"/>
    <property type="evidence" value="ECO:0007669"/>
    <property type="project" value="InterPro"/>
</dbReference>
<evidence type="ECO:0000256" key="1">
    <source>
        <dbReference type="ARBA" id="ARBA00009437"/>
    </source>
</evidence>